<dbReference type="InterPro" id="IPR000182">
    <property type="entry name" value="GNAT_dom"/>
</dbReference>
<dbReference type="InterPro" id="IPR016181">
    <property type="entry name" value="Acyl_CoA_acyltransferase"/>
</dbReference>
<evidence type="ECO:0000313" key="2">
    <source>
        <dbReference type="EMBL" id="SDL49949.1"/>
    </source>
</evidence>
<dbReference type="Pfam" id="PF00583">
    <property type="entry name" value="Acetyltransf_1"/>
    <property type="match status" value="1"/>
</dbReference>
<dbReference type="EMBL" id="FNGS01000002">
    <property type="protein sequence ID" value="SDL49949.1"/>
    <property type="molecule type" value="Genomic_DNA"/>
</dbReference>
<organism evidence="2 3">
    <name type="scientific">Siphonobacter aquaeclarae</name>
    <dbReference type="NCBI Taxonomy" id="563176"/>
    <lineage>
        <taxon>Bacteria</taxon>
        <taxon>Pseudomonadati</taxon>
        <taxon>Bacteroidota</taxon>
        <taxon>Cytophagia</taxon>
        <taxon>Cytophagales</taxon>
        <taxon>Cytophagaceae</taxon>
        <taxon>Siphonobacter</taxon>
    </lineage>
</organism>
<proteinExistence type="predicted"/>
<feature type="domain" description="N-acetyltransferase" evidence="1">
    <location>
        <begin position="51"/>
        <end position="113"/>
    </location>
</feature>
<evidence type="ECO:0000259" key="1">
    <source>
        <dbReference type="Pfam" id="PF00583"/>
    </source>
</evidence>
<accession>A0A1G9KJW2</accession>
<dbReference type="AlphaFoldDB" id="A0A1G9KJW2"/>
<dbReference type="STRING" id="563176.SAMN04488090_1048"/>
<sequence length="182" mass="20231">MKKREDDGFVIEIASDKHGDLAEGIGRAMSESAAQRGTGIGGRTPEFIRRKMRDHRAIIATSATGEWAGFCYYDVYEGGKYVSQSGLIVAPQFRGQKLAAKLKTILFRLCRRLFPKAKLFGITTGTAVMRMNGKLGFQPVGFELLTQDPGFWEGCKLCRHHDILEQTGGKYCLCTGMLFEPK</sequence>
<dbReference type="OrthoDB" id="9812988at2"/>
<keyword evidence="3" id="KW-1185">Reference proteome</keyword>
<dbReference type="RefSeq" id="WP_093198698.1">
    <property type="nucleotide sequence ID" value="NZ_FNGS01000002.1"/>
</dbReference>
<gene>
    <name evidence="2" type="ORF">SAMN04488090_1048</name>
</gene>
<dbReference type="GO" id="GO:0016747">
    <property type="term" value="F:acyltransferase activity, transferring groups other than amino-acyl groups"/>
    <property type="evidence" value="ECO:0007669"/>
    <property type="project" value="InterPro"/>
</dbReference>
<name>A0A1G9KJW2_9BACT</name>
<evidence type="ECO:0000313" key="3">
    <source>
        <dbReference type="Proteomes" id="UP000198901"/>
    </source>
</evidence>
<dbReference type="Gene3D" id="3.40.630.30">
    <property type="match status" value="1"/>
</dbReference>
<dbReference type="SUPFAM" id="SSF55729">
    <property type="entry name" value="Acyl-CoA N-acyltransferases (Nat)"/>
    <property type="match status" value="1"/>
</dbReference>
<dbReference type="Proteomes" id="UP000198901">
    <property type="component" value="Unassembled WGS sequence"/>
</dbReference>
<reference evidence="2 3" key="1">
    <citation type="submission" date="2016-10" db="EMBL/GenBank/DDBJ databases">
        <authorList>
            <person name="de Groot N.N."/>
        </authorList>
    </citation>
    <scope>NUCLEOTIDE SEQUENCE [LARGE SCALE GENOMIC DNA]</scope>
    <source>
        <strain evidence="2 3">DSM 21668</strain>
    </source>
</reference>
<protein>
    <recommendedName>
        <fullName evidence="1">N-acetyltransferase domain-containing protein</fullName>
    </recommendedName>
</protein>